<feature type="compositionally biased region" description="Polar residues" evidence="1">
    <location>
        <begin position="82"/>
        <end position="92"/>
    </location>
</feature>
<feature type="non-terminal residue" evidence="2">
    <location>
        <position position="1"/>
    </location>
</feature>
<comment type="caution">
    <text evidence="2">The sequence shown here is derived from an EMBL/GenBank/DDBJ whole genome shotgun (WGS) entry which is preliminary data.</text>
</comment>
<evidence type="ECO:0000313" key="2">
    <source>
        <dbReference type="EMBL" id="CAG8725955.1"/>
    </source>
</evidence>
<reference evidence="2" key="1">
    <citation type="submission" date="2021-06" db="EMBL/GenBank/DDBJ databases">
        <authorList>
            <person name="Kallberg Y."/>
            <person name="Tangrot J."/>
            <person name="Rosling A."/>
        </authorList>
    </citation>
    <scope>NUCLEOTIDE SEQUENCE</scope>
    <source>
        <strain evidence="2">87-6 pot B 2015</strain>
    </source>
</reference>
<organism evidence="2 3">
    <name type="scientific">Funneliformis mosseae</name>
    <name type="common">Endomycorrhizal fungus</name>
    <name type="synonym">Glomus mosseae</name>
    <dbReference type="NCBI Taxonomy" id="27381"/>
    <lineage>
        <taxon>Eukaryota</taxon>
        <taxon>Fungi</taxon>
        <taxon>Fungi incertae sedis</taxon>
        <taxon>Mucoromycota</taxon>
        <taxon>Glomeromycotina</taxon>
        <taxon>Glomeromycetes</taxon>
        <taxon>Glomerales</taxon>
        <taxon>Glomeraceae</taxon>
        <taxon>Funneliformis</taxon>
    </lineage>
</organism>
<dbReference type="EMBL" id="CAJVPP010015087">
    <property type="protein sequence ID" value="CAG8725955.1"/>
    <property type="molecule type" value="Genomic_DNA"/>
</dbReference>
<gene>
    <name evidence="2" type="ORF">FMOSSE_LOCUS15343</name>
</gene>
<proteinExistence type="predicted"/>
<name>A0A9N9I9P8_FUNMO</name>
<feature type="region of interest" description="Disordered" evidence="1">
    <location>
        <begin position="1"/>
        <end position="107"/>
    </location>
</feature>
<feature type="non-terminal residue" evidence="2">
    <location>
        <position position="460"/>
    </location>
</feature>
<accession>A0A9N9I9P8</accession>
<evidence type="ECO:0000313" key="3">
    <source>
        <dbReference type="Proteomes" id="UP000789375"/>
    </source>
</evidence>
<feature type="compositionally biased region" description="Polar residues" evidence="1">
    <location>
        <begin position="17"/>
        <end position="43"/>
    </location>
</feature>
<feature type="compositionally biased region" description="Basic and acidic residues" evidence="1">
    <location>
        <begin position="48"/>
        <end position="58"/>
    </location>
</feature>
<protein>
    <submittedName>
        <fullName evidence="2">13644_t:CDS:1</fullName>
    </submittedName>
</protein>
<dbReference type="Proteomes" id="UP000789375">
    <property type="component" value="Unassembled WGS sequence"/>
</dbReference>
<evidence type="ECO:0000256" key="1">
    <source>
        <dbReference type="SAM" id="MobiDB-lite"/>
    </source>
</evidence>
<sequence>DKDRKSAKEQWAIKSKPGSSGSTFSIYNNTFSGGSQIGTSEGNFSIKGNHEKPSDRRSPRQMKRVNYYDSDREKKSGKIRRVSSTVHSQSMESPPAPKTPPQTHLTPIATIPNKRKKEIQRSSRYSELKQVQKNDDHIEGCSPAEICKKCWSKINDLELGDDDLSDDEYEERLIEANIVNISANRSLANKDLLKILKEQAKSEPFLDFNITGLKNWFRNNYARKIDNTISNLQATTAIDGFDEKQFDLIKRVLEYKLMQLRVGHGDQLDALMDENTYTSTVISPDFEFLKTCFPGLFISRWNENDVPSSKWRRELVYGTGALARKADGILFNYDDDDHEFFIFENIGPPLETKNGKYRNDLLKSFRNSVDSLCRLFWVEMYFVQRIEYEGELFRVNLGAPKTFVAERMLKVNYSFKYASFTGITDIIKLLFTVKSVFESNKDILYKYNLSCMEMDKNFTP</sequence>
<dbReference type="AlphaFoldDB" id="A0A9N9I9P8"/>
<keyword evidence="3" id="KW-1185">Reference proteome</keyword>